<dbReference type="EMBL" id="CCSD01000058">
    <property type="protein sequence ID" value="CDZ89307.1"/>
    <property type="molecule type" value="Genomic_DNA"/>
</dbReference>
<organism evidence="1 2">
    <name type="scientific">Rhodococcus ruber</name>
    <dbReference type="NCBI Taxonomy" id="1830"/>
    <lineage>
        <taxon>Bacteria</taxon>
        <taxon>Bacillati</taxon>
        <taxon>Actinomycetota</taxon>
        <taxon>Actinomycetes</taxon>
        <taxon>Mycobacteriales</taxon>
        <taxon>Nocardiaceae</taxon>
        <taxon>Rhodococcus</taxon>
    </lineage>
</organism>
<dbReference type="RefSeq" id="WP_010594825.1">
    <property type="nucleotide sequence ID" value="NZ_CP023714.1"/>
</dbReference>
<dbReference type="OrthoDB" id="9932402at2"/>
<accession>A0A098BM54</accession>
<dbReference type="GeneID" id="66836794"/>
<sequence>MDAGTGNHDVVRARPETIAAFGRTATAMAERLHEAAGEAHAVDPAPLTTAFGPVGAAFLAAFAATHRAHETELTRLGGTFAAMGAVAGATAAAYEHAVTAQSALLKAAGAPR</sequence>
<dbReference type="KEGG" id="rrz:CS378_07135"/>
<gene>
    <name evidence="1" type="ORF">RHRU231_470155</name>
</gene>
<proteinExistence type="predicted"/>
<evidence type="ECO:0000313" key="2">
    <source>
        <dbReference type="Proteomes" id="UP000042997"/>
    </source>
</evidence>
<reference evidence="1 2" key="1">
    <citation type="journal article" date="2014" name="Genome Announc.">
        <title>Draft Genome Sequence of Propane- and Butane-Oxidizing Actinobacterium Rhodococcus ruber IEGM 231.</title>
        <authorList>
            <person name="Ivshina I.B."/>
            <person name="Kuyukina M.S."/>
            <person name="Krivoruchko A.V."/>
            <person name="Barbe V."/>
            <person name="Fischer C."/>
        </authorList>
    </citation>
    <scope>NUCLEOTIDE SEQUENCE [LARGE SCALE GENOMIC DNA]</scope>
</reference>
<dbReference type="eggNOG" id="ENOG5032CZ1">
    <property type="taxonomic scope" value="Bacteria"/>
</dbReference>
<dbReference type="Proteomes" id="UP000042997">
    <property type="component" value="Unassembled WGS sequence"/>
</dbReference>
<protein>
    <submittedName>
        <fullName evidence="1">Uncharacterized protein</fullName>
    </submittedName>
</protein>
<dbReference type="AlphaFoldDB" id="A0A098BM54"/>
<evidence type="ECO:0000313" key="1">
    <source>
        <dbReference type="EMBL" id="CDZ89307.1"/>
    </source>
</evidence>
<name>A0A098BM54_9NOCA</name>